<sequence>MFTEPRLNHLVDEAQAAAKEALGAQYVLHFFDASLQGYGVAFSPGPLDAAAAEAAFTQAIATKVSAEDAAYLDERIYFSPTPYSQAQLDGVYQDLSARLAQTPYLIGWGTVCGEGAVRVRVQFTLPDTPENRVTGDAFVAPYGDLVRVEYGVQPIPANQGVITDSVAPLPVAPPTPQPRLTPRVRDHVALPARARCVRGGTLTVKPGKQVAKLGLAAGARRTSASAGRAAKLKLKARRTEVAVTVTLKDGSVATQSFTYRRC</sequence>
<accession>A0A9X3N9J3</accession>
<proteinExistence type="predicted"/>
<gene>
    <name evidence="1" type="ORF">OJ997_11395</name>
</gene>
<dbReference type="RefSeq" id="WP_270025212.1">
    <property type="nucleotide sequence ID" value="NZ_JAPDDP010000017.1"/>
</dbReference>
<reference evidence="1" key="1">
    <citation type="submission" date="2022-10" db="EMBL/GenBank/DDBJ databases">
        <title>The WGS of Solirubrobacter phytolaccae KCTC 29190.</title>
        <authorList>
            <person name="Jiang Z."/>
        </authorList>
    </citation>
    <scope>NUCLEOTIDE SEQUENCE</scope>
    <source>
        <strain evidence="1">KCTC 29190</strain>
    </source>
</reference>
<protein>
    <submittedName>
        <fullName evidence="1">Uncharacterized protein</fullName>
    </submittedName>
</protein>
<keyword evidence="2" id="KW-1185">Reference proteome</keyword>
<dbReference type="AlphaFoldDB" id="A0A9X3N9J3"/>
<comment type="caution">
    <text evidence="1">The sequence shown here is derived from an EMBL/GenBank/DDBJ whole genome shotgun (WGS) entry which is preliminary data.</text>
</comment>
<organism evidence="1 2">
    <name type="scientific">Solirubrobacter phytolaccae</name>
    <dbReference type="NCBI Taxonomy" id="1404360"/>
    <lineage>
        <taxon>Bacteria</taxon>
        <taxon>Bacillati</taxon>
        <taxon>Actinomycetota</taxon>
        <taxon>Thermoleophilia</taxon>
        <taxon>Solirubrobacterales</taxon>
        <taxon>Solirubrobacteraceae</taxon>
        <taxon>Solirubrobacter</taxon>
    </lineage>
</organism>
<dbReference type="EMBL" id="JAPDDP010000017">
    <property type="protein sequence ID" value="MDA0180900.1"/>
    <property type="molecule type" value="Genomic_DNA"/>
</dbReference>
<evidence type="ECO:0000313" key="2">
    <source>
        <dbReference type="Proteomes" id="UP001147653"/>
    </source>
</evidence>
<dbReference type="Proteomes" id="UP001147653">
    <property type="component" value="Unassembled WGS sequence"/>
</dbReference>
<evidence type="ECO:0000313" key="1">
    <source>
        <dbReference type="EMBL" id="MDA0180900.1"/>
    </source>
</evidence>
<name>A0A9X3N9J3_9ACTN</name>